<dbReference type="PANTHER" id="PTHR15670:SF4">
    <property type="entry name" value="RHO GTPASE-ACTIVATING PROTEIN 11A"/>
    <property type="match status" value="1"/>
</dbReference>
<reference evidence="2" key="4">
    <citation type="submission" date="2025-09" db="UniProtKB">
        <authorList>
            <consortium name="Ensembl"/>
        </authorList>
    </citation>
    <scope>IDENTIFICATION</scope>
</reference>
<dbReference type="GO" id="GO:0007165">
    <property type="term" value="P:signal transduction"/>
    <property type="evidence" value="ECO:0007669"/>
    <property type="project" value="InterPro"/>
</dbReference>
<evidence type="ECO:0000259" key="1">
    <source>
        <dbReference type="PROSITE" id="PS50238"/>
    </source>
</evidence>
<evidence type="ECO:0000313" key="2">
    <source>
        <dbReference type="Ensembl" id="ENSELUP00000039123.2"/>
    </source>
</evidence>
<name>A0A3P9ADK0_ESOLU</name>
<accession>A0A3P9ADK0</accession>
<dbReference type="SMART" id="SM00324">
    <property type="entry name" value="RhoGAP"/>
    <property type="match status" value="1"/>
</dbReference>
<dbReference type="GeneTree" id="ENSGT00940000155312"/>
<reference evidence="2" key="3">
    <citation type="submission" date="2025-08" db="UniProtKB">
        <authorList>
            <consortium name="Ensembl"/>
        </authorList>
    </citation>
    <scope>IDENTIFICATION</scope>
</reference>
<dbReference type="InterPro" id="IPR042869">
    <property type="entry name" value="ARHGAP11A/B"/>
</dbReference>
<dbReference type="InterPro" id="IPR008936">
    <property type="entry name" value="Rho_GTPase_activation_prot"/>
</dbReference>
<dbReference type="AlphaFoldDB" id="A0A3P9ADK0"/>
<dbReference type="Bgee" id="ENSELUG00000019201">
    <property type="expression patterns" value="Expressed in ovary and 5 other cell types or tissues"/>
</dbReference>
<dbReference type="PANTHER" id="PTHR15670">
    <property type="entry name" value="RHO GTPASE ACTIVATING PROTEIN 11A"/>
    <property type="match status" value="1"/>
</dbReference>
<dbReference type="InParanoid" id="A0A3P9ADK0"/>
<proteinExistence type="predicted"/>
<dbReference type="Proteomes" id="UP000265140">
    <property type="component" value="Chromosome 23"/>
</dbReference>
<feature type="domain" description="Rho-GAP" evidence="1">
    <location>
        <begin position="47"/>
        <end position="236"/>
    </location>
</feature>
<evidence type="ECO:0000313" key="3">
    <source>
        <dbReference type="Proteomes" id="UP000265140"/>
    </source>
</evidence>
<dbReference type="SUPFAM" id="SSF48350">
    <property type="entry name" value="GTPase activation domain, GAP"/>
    <property type="match status" value="1"/>
</dbReference>
<dbReference type="Pfam" id="PF00620">
    <property type="entry name" value="RhoGAP"/>
    <property type="match status" value="1"/>
</dbReference>
<reference evidence="3" key="1">
    <citation type="journal article" date="2014" name="PLoS ONE">
        <title>The genome and linkage map of the northern pike (Esox lucius): conserved synteny revealed between the salmonid sister group and the Neoteleostei.</title>
        <authorList>
            <person name="Rondeau E.B."/>
            <person name="Minkley D.R."/>
            <person name="Leong J.S."/>
            <person name="Messmer A.M."/>
            <person name="Jantzen J.R."/>
            <person name="von Schalburg K.R."/>
            <person name="Lemon C."/>
            <person name="Bird N.H."/>
            <person name="Koop B.F."/>
        </authorList>
    </citation>
    <scope>NUCLEOTIDE SEQUENCE</scope>
</reference>
<dbReference type="PROSITE" id="PS50238">
    <property type="entry name" value="RHOGAP"/>
    <property type="match status" value="1"/>
</dbReference>
<dbReference type="STRING" id="8010.ENSELUP00000039123"/>
<dbReference type="GO" id="GO:0005096">
    <property type="term" value="F:GTPase activator activity"/>
    <property type="evidence" value="ECO:0007669"/>
    <property type="project" value="TreeGrafter"/>
</dbReference>
<dbReference type="Ensembl" id="ENSELUT00000030183.3">
    <property type="protein sequence ID" value="ENSELUP00000039123.2"/>
    <property type="gene ID" value="ENSELUG00000019201.3"/>
</dbReference>
<protein>
    <recommendedName>
        <fullName evidence="1">Rho-GAP domain-containing protein</fullName>
    </recommendedName>
</protein>
<dbReference type="Gene3D" id="1.10.555.10">
    <property type="entry name" value="Rho GTPase activation protein"/>
    <property type="match status" value="1"/>
</dbReference>
<sequence>MKIPDRSREVFWAPVVKHLRVVHGIKLKHYQRKKERPATTETKVFGVSLGSLRQCYAPDYGQLPCFLVDACEHLLQHAGTEGLFRKSGSVVRLKRLRASLDKGEACLSTALPCDVAGLLKMFCRELRDPLVPSDLQLALLKAQLLPSVQERTSAALLVSCLLPDRNTAFLRYIFHFLSKVSSRSAENQMTSSNLAVIFAPSLLPFSQRAEGVETSLKLKAAKAVVHTFIENAPLFGVVPVVITEPVPGFPLVSVVTDQRCTSCEQGDAELPPCRKRQPLRKSLGLDAFPDIPLFRSNTFCSGQPCSSPSAMLTRSPSSPLGSKRNRKCGQTLKRNESGNVGCFSARKLKGSEVLDSPSLFGLVKLKLTPWKNRRRATL</sequence>
<dbReference type="InterPro" id="IPR000198">
    <property type="entry name" value="RhoGAP_dom"/>
</dbReference>
<organism evidence="2 3">
    <name type="scientific">Esox lucius</name>
    <name type="common">Northern pike</name>
    <dbReference type="NCBI Taxonomy" id="8010"/>
    <lineage>
        <taxon>Eukaryota</taxon>
        <taxon>Metazoa</taxon>
        <taxon>Chordata</taxon>
        <taxon>Craniata</taxon>
        <taxon>Vertebrata</taxon>
        <taxon>Euteleostomi</taxon>
        <taxon>Actinopterygii</taxon>
        <taxon>Neopterygii</taxon>
        <taxon>Teleostei</taxon>
        <taxon>Protacanthopterygii</taxon>
        <taxon>Esociformes</taxon>
        <taxon>Esocidae</taxon>
        <taxon>Esox</taxon>
    </lineage>
</organism>
<keyword evidence="3" id="KW-1185">Reference proteome</keyword>
<reference evidence="2" key="2">
    <citation type="submission" date="2020-02" db="EMBL/GenBank/DDBJ databases">
        <title>Esox lucius (northern pike) genome, fEsoLuc1, primary haplotype.</title>
        <authorList>
            <person name="Myers G."/>
            <person name="Karagic N."/>
            <person name="Meyer A."/>
            <person name="Pippel M."/>
            <person name="Reichard M."/>
            <person name="Winkler S."/>
            <person name="Tracey A."/>
            <person name="Sims Y."/>
            <person name="Howe K."/>
            <person name="Rhie A."/>
            <person name="Formenti G."/>
            <person name="Durbin R."/>
            <person name="Fedrigo O."/>
            <person name="Jarvis E.D."/>
        </authorList>
    </citation>
    <scope>NUCLEOTIDE SEQUENCE [LARGE SCALE GENOMIC DNA]</scope>
</reference>